<evidence type="ECO:0000313" key="2">
    <source>
        <dbReference type="EMBL" id="KAA6301927.1"/>
    </source>
</evidence>
<protein>
    <recommendedName>
        <fullName evidence="4">Lipoprotein</fullName>
    </recommendedName>
</protein>
<dbReference type="Proteomes" id="UP000324575">
    <property type="component" value="Unassembled WGS sequence"/>
</dbReference>
<dbReference type="AlphaFoldDB" id="A0A5M8P0G9"/>
<keyword evidence="1" id="KW-0732">Signal</keyword>
<evidence type="ECO:0000256" key="1">
    <source>
        <dbReference type="SAM" id="SignalP"/>
    </source>
</evidence>
<feature type="chain" id="PRO_5024390537" description="Lipoprotein" evidence="1">
    <location>
        <begin position="22"/>
        <end position="78"/>
    </location>
</feature>
<reference evidence="2 3" key="1">
    <citation type="submission" date="2019-03" db="EMBL/GenBank/DDBJ databases">
        <title>Single cell metagenomics reveals metabolic interactions within the superorganism composed of flagellate Streblomastix strix and complex community of Bacteroidetes bacteria on its surface.</title>
        <authorList>
            <person name="Treitli S.C."/>
            <person name="Kolisko M."/>
            <person name="Husnik F."/>
            <person name="Keeling P."/>
            <person name="Hampl V."/>
        </authorList>
    </citation>
    <scope>NUCLEOTIDE SEQUENCE [LARGE SCALE GENOMIC DNA]</scope>
    <source>
        <strain evidence="2">St1</strain>
    </source>
</reference>
<name>A0A5M8P0G9_9BACT</name>
<dbReference type="PROSITE" id="PS51257">
    <property type="entry name" value="PROKAR_LIPOPROTEIN"/>
    <property type="match status" value="1"/>
</dbReference>
<feature type="signal peptide" evidence="1">
    <location>
        <begin position="1"/>
        <end position="21"/>
    </location>
</feature>
<accession>A0A5M8P0G9</accession>
<organism evidence="2 3">
    <name type="scientific">Candidatus Ordinivivax streblomastigis</name>
    <dbReference type="NCBI Taxonomy" id="2540710"/>
    <lineage>
        <taxon>Bacteria</taxon>
        <taxon>Pseudomonadati</taxon>
        <taxon>Bacteroidota</taxon>
        <taxon>Bacteroidia</taxon>
        <taxon>Bacteroidales</taxon>
        <taxon>Candidatus Ordinivivax</taxon>
    </lineage>
</organism>
<dbReference type="EMBL" id="SNRX01000012">
    <property type="protein sequence ID" value="KAA6301927.1"/>
    <property type="molecule type" value="Genomic_DNA"/>
</dbReference>
<gene>
    <name evidence="2" type="ORF">EZS26_001930</name>
</gene>
<evidence type="ECO:0008006" key="4">
    <source>
        <dbReference type="Google" id="ProtNLM"/>
    </source>
</evidence>
<comment type="caution">
    <text evidence="2">The sequence shown here is derived from an EMBL/GenBank/DDBJ whole genome shotgun (WGS) entry which is preliminary data.</text>
</comment>
<evidence type="ECO:0000313" key="3">
    <source>
        <dbReference type="Proteomes" id="UP000324575"/>
    </source>
</evidence>
<sequence>MKKCILVGLIAMFGLSMFLVSCDEDEDSKSCTCTEEGYSGSRTIDPASYSAKNCSDLELKLAEASVQAGYGRSYFHCN</sequence>
<proteinExistence type="predicted"/>